<name>A0ABM6F9W4_9BURK</name>
<keyword evidence="8" id="KW-1185">Reference proteome</keyword>
<dbReference type="Pfam" id="PF00440">
    <property type="entry name" value="TetR_N"/>
    <property type="match status" value="1"/>
</dbReference>
<dbReference type="RefSeq" id="WP_071017444.1">
    <property type="nucleotide sequence ID" value="NZ_CP017755.1"/>
</dbReference>
<dbReference type="InterPro" id="IPR023772">
    <property type="entry name" value="DNA-bd_HTH_TetR-type_CS"/>
</dbReference>
<dbReference type="Proteomes" id="UP000177515">
    <property type="component" value="Chromosome 2"/>
</dbReference>
<dbReference type="Gene3D" id="1.10.10.60">
    <property type="entry name" value="Homeodomain-like"/>
    <property type="match status" value="1"/>
</dbReference>
<evidence type="ECO:0000256" key="2">
    <source>
        <dbReference type="ARBA" id="ARBA00023015"/>
    </source>
</evidence>
<dbReference type="SUPFAM" id="SSF48498">
    <property type="entry name" value="Tetracyclin repressor-like, C-terminal domain"/>
    <property type="match status" value="1"/>
</dbReference>
<keyword evidence="3 5" id="KW-0238">DNA-binding</keyword>
<dbReference type="InterPro" id="IPR009057">
    <property type="entry name" value="Homeodomain-like_sf"/>
</dbReference>
<gene>
    <name evidence="7" type="ORF">BKK80_20735</name>
</gene>
<dbReference type="SUPFAM" id="SSF46689">
    <property type="entry name" value="Homeodomain-like"/>
    <property type="match status" value="1"/>
</dbReference>
<evidence type="ECO:0000256" key="3">
    <source>
        <dbReference type="ARBA" id="ARBA00023125"/>
    </source>
</evidence>
<feature type="DNA-binding region" description="H-T-H motif" evidence="5">
    <location>
        <begin position="40"/>
        <end position="59"/>
    </location>
</feature>
<dbReference type="PANTHER" id="PTHR47506:SF1">
    <property type="entry name" value="HTH-TYPE TRANSCRIPTIONAL REGULATOR YJDC"/>
    <property type="match status" value="1"/>
</dbReference>
<sequence>MTTMEKRVSPGRGRPRQFDRDAALGTAMALFWRHGYDATSIAALTDAMSITAPSLYAAFGSKEQLFYEAVDRYAQTHGMELYAPLARPGAARDAIHALLRGAAAQFSTRGHPSGCFLLSGASHSVDCAYIDDTLKARRRERQAALQARIQQGIDGGELPAQADAAALARFFNTVLQGMSMQARDGATRAALESVAETAMLAWPQKRVRR</sequence>
<feature type="domain" description="HTH tetR-type" evidence="6">
    <location>
        <begin position="17"/>
        <end position="77"/>
    </location>
</feature>
<proteinExistence type="predicted"/>
<dbReference type="PANTHER" id="PTHR47506">
    <property type="entry name" value="TRANSCRIPTIONAL REGULATORY PROTEIN"/>
    <property type="match status" value="1"/>
</dbReference>
<dbReference type="InterPro" id="IPR001647">
    <property type="entry name" value="HTH_TetR"/>
</dbReference>
<evidence type="ECO:0000313" key="8">
    <source>
        <dbReference type="Proteomes" id="UP000177515"/>
    </source>
</evidence>
<dbReference type="Pfam" id="PF16925">
    <property type="entry name" value="TetR_C_13"/>
    <property type="match status" value="1"/>
</dbReference>
<keyword evidence="4" id="KW-0804">Transcription</keyword>
<evidence type="ECO:0000313" key="7">
    <source>
        <dbReference type="EMBL" id="AOZ08397.1"/>
    </source>
</evidence>
<dbReference type="InterPro" id="IPR036271">
    <property type="entry name" value="Tet_transcr_reg_TetR-rel_C_sf"/>
</dbReference>
<keyword evidence="1" id="KW-0678">Repressor</keyword>
<dbReference type="InterPro" id="IPR011075">
    <property type="entry name" value="TetR_C"/>
</dbReference>
<evidence type="ECO:0000256" key="1">
    <source>
        <dbReference type="ARBA" id="ARBA00022491"/>
    </source>
</evidence>
<dbReference type="PROSITE" id="PS50977">
    <property type="entry name" value="HTH_TETR_2"/>
    <property type="match status" value="1"/>
</dbReference>
<reference evidence="7 8" key="1">
    <citation type="submission" date="2016-10" db="EMBL/GenBank/DDBJ databases">
        <title>Complete genome sequences of three Cupriavidus strains isolated from various Malaysian environments.</title>
        <authorList>
            <person name="Abdullah A.A.-A."/>
            <person name="Shafie N.A.H."/>
            <person name="Lau N.S."/>
        </authorList>
    </citation>
    <scope>NUCLEOTIDE SEQUENCE [LARGE SCALE GENOMIC DNA]</scope>
    <source>
        <strain evidence="7 8">USMAA1020</strain>
    </source>
</reference>
<evidence type="ECO:0000256" key="5">
    <source>
        <dbReference type="PROSITE-ProRule" id="PRU00335"/>
    </source>
</evidence>
<dbReference type="Gene3D" id="1.10.357.10">
    <property type="entry name" value="Tetracycline Repressor, domain 2"/>
    <property type="match status" value="1"/>
</dbReference>
<evidence type="ECO:0000259" key="6">
    <source>
        <dbReference type="PROSITE" id="PS50977"/>
    </source>
</evidence>
<keyword evidence="2" id="KW-0805">Transcription regulation</keyword>
<evidence type="ECO:0000256" key="4">
    <source>
        <dbReference type="ARBA" id="ARBA00023163"/>
    </source>
</evidence>
<accession>A0ABM6F9W4</accession>
<protein>
    <submittedName>
        <fullName evidence="7">TetR family transcriptional regulator</fullName>
    </submittedName>
</protein>
<dbReference type="EMBL" id="CP017755">
    <property type="protein sequence ID" value="AOZ08397.1"/>
    <property type="molecule type" value="Genomic_DNA"/>
</dbReference>
<organism evidence="7 8">
    <name type="scientific">Cupriavidus malaysiensis</name>
    <dbReference type="NCBI Taxonomy" id="367825"/>
    <lineage>
        <taxon>Bacteria</taxon>
        <taxon>Pseudomonadati</taxon>
        <taxon>Pseudomonadota</taxon>
        <taxon>Betaproteobacteria</taxon>
        <taxon>Burkholderiales</taxon>
        <taxon>Burkholderiaceae</taxon>
        <taxon>Cupriavidus</taxon>
    </lineage>
</organism>
<dbReference type="PROSITE" id="PS01081">
    <property type="entry name" value="HTH_TETR_1"/>
    <property type="match status" value="1"/>
</dbReference>